<protein>
    <submittedName>
        <fullName evidence="4">FAA hydrolase family protein</fullName>
    </submittedName>
</protein>
<gene>
    <name evidence="4" type="ORF">EVA92_02360</name>
</gene>
<name>A0A520MZE9_9GAMM</name>
<organism evidence="4 5">
    <name type="scientific">SAR86 cluster bacterium</name>
    <dbReference type="NCBI Taxonomy" id="2030880"/>
    <lineage>
        <taxon>Bacteria</taxon>
        <taxon>Pseudomonadati</taxon>
        <taxon>Pseudomonadota</taxon>
        <taxon>Gammaproteobacteria</taxon>
        <taxon>SAR86 cluster</taxon>
    </lineage>
</organism>
<dbReference type="InterPro" id="IPR011234">
    <property type="entry name" value="Fumarylacetoacetase-like_C"/>
</dbReference>
<proteinExistence type="inferred from homology"/>
<dbReference type="SUPFAM" id="SSF56529">
    <property type="entry name" value="FAH"/>
    <property type="match status" value="1"/>
</dbReference>
<dbReference type="GO" id="GO:0016787">
    <property type="term" value="F:hydrolase activity"/>
    <property type="evidence" value="ECO:0007669"/>
    <property type="project" value="UniProtKB-KW"/>
</dbReference>
<keyword evidence="4" id="KW-0378">Hydrolase</keyword>
<dbReference type="PANTHER" id="PTHR42796:SF4">
    <property type="entry name" value="FUMARYLACETOACETATE HYDROLASE DOMAIN-CONTAINING PROTEIN 2A"/>
    <property type="match status" value="1"/>
</dbReference>
<keyword evidence="2" id="KW-0479">Metal-binding</keyword>
<accession>A0A520MZE9</accession>
<evidence type="ECO:0000256" key="2">
    <source>
        <dbReference type="ARBA" id="ARBA00022723"/>
    </source>
</evidence>
<comment type="caution">
    <text evidence="4">The sequence shown here is derived from an EMBL/GenBank/DDBJ whole genome shotgun (WGS) entry which is preliminary data.</text>
</comment>
<dbReference type="Proteomes" id="UP000315825">
    <property type="component" value="Unassembled WGS sequence"/>
</dbReference>
<evidence type="ECO:0000313" key="4">
    <source>
        <dbReference type="EMBL" id="RZO26607.1"/>
    </source>
</evidence>
<dbReference type="GO" id="GO:0044281">
    <property type="term" value="P:small molecule metabolic process"/>
    <property type="evidence" value="ECO:0007669"/>
    <property type="project" value="UniProtKB-ARBA"/>
</dbReference>
<sequence length="257" mass="29037">MKIIRFAEKNNPNQIFYGKLENDGVSKVLNSPFEDEISISELRIGVEEVNIFPPVSPEKIICIATNFSGATGVDDQMEEPVIFLKGANAITSHLNAVHLPFDLKCWGESELGFVIKRSAKDIPNEEFDISRYILGFLPCNDVSCENISGRDHHLARSKSADNFCPVGQYIDTSYNPENKSIKALHNGELLRDGNTSEFIWKPRKIIFELSKWLTLSPGDLILTGAPKRIRDRIFLEDGDEYIVEIEDFPVLKNTFTK</sequence>
<reference evidence="4 5" key="1">
    <citation type="submission" date="2019-02" db="EMBL/GenBank/DDBJ databases">
        <title>Prokaryotic population dynamics and viral predation in marine succession experiment using metagenomics: the confinement effect.</title>
        <authorList>
            <person name="Haro-Moreno J.M."/>
            <person name="Rodriguez-Valera F."/>
            <person name="Lopez-Perez M."/>
        </authorList>
    </citation>
    <scope>NUCLEOTIDE SEQUENCE [LARGE SCALE GENOMIC DNA]</scope>
    <source>
        <strain evidence="4">MED-G159</strain>
    </source>
</reference>
<dbReference type="AlphaFoldDB" id="A0A520MZE9"/>
<dbReference type="Pfam" id="PF01557">
    <property type="entry name" value="FAA_hydrolase"/>
    <property type="match status" value="1"/>
</dbReference>
<dbReference type="Gene3D" id="3.90.850.10">
    <property type="entry name" value="Fumarylacetoacetase-like, C-terminal domain"/>
    <property type="match status" value="1"/>
</dbReference>
<feature type="domain" description="Fumarylacetoacetase-like C-terminal" evidence="3">
    <location>
        <begin position="60"/>
        <end position="255"/>
    </location>
</feature>
<dbReference type="EMBL" id="SHBE01000003">
    <property type="protein sequence ID" value="RZO26607.1"/>
    <property type="molecule type" value="Genomic_DNA"/>
</dbReference>
<dbReference type="InterPro" id="IPR036663">
    <property type="entry name" value="Fumarylacetoacetase_C_sf"/>
</dbReference>
<evidence type="ECO:0000313" key="5">
    <source>
        <dbReference type="Proteomes" id="UP000315825"/>
    </source>
</evidence>
<dbReference type="InterPro" id="IPR051121">
    <property type="entry name" value="FAH"/>
</dbReference>
<comment type="similarity">
    <text evidence="1">Belongs to the FAH family.</text>
</comment>
<evidence type="ECO:0000259" key="3">
    <source>
        <dbReference type="Pfam" id="PF01557"/>
    </source>
</evidence>
<dbReference type="GO" id="GO:0046872">
    <property type="term" value="F:metal ion binding"/>
    <property type="evidence" value="ECO:0007669"/>
    <property type="project" value="UniProtKB-KW"/>
</dbReference>
<evidence type="ECO:0000256" key="1">
    <source>
        <dbReference type="ARBA" id="ARBA00010211"/>
    </source>
</evidence>
<dbReference type="PANTHER" id="PTHR42796">
    <property type="entry name" value="FUMARYLACETOACETATE HYDROLASE DOMAIN-CONTAINING PROTEIN 2A-RELATED"/>
    <property type="match status" value="1"/>
</dbReference>